<keyword evidence="9" id="KW-1185">Reference proteome</keyword>
<dbReference type="AlphaFoldDB" id="A0A419XA10"/>
<dbReference type="Proteomes" id="UP000284531">
    <property type="component" value="Unassembled WGS sequence"/>
</dbReference>
<evidence type="ECO:0000259" key="7">
    <source>
        <dbReference type="Pfam" id="PF00248"/>
    </source>
</evidence>
<evidence type="ECO:0000256" key="2">
    <source>
        <dbReference type="ARBA" id="ARBA00022857"/>
    </source>
</evidence>
<reference evidence="8 9" key="1">
    <citation type="submission" date="2018-09" db="EMBL/GenBank/DDBJ databases">
        <title>Genomic Encyclopedia of Archaeal and Bacterial Type Strains, Phase II (KMG-II): from individual species to whole genera.</title>
        <authorList>
            <person name="Goeker M."/>
        </authorList>
    </citation>
    <scope>NUCLEOTIDE SEQUENCE [LARGE SCALE GENOMIC DNA]</scope>
    <source>
        <strain evidence="8 9">DSM 21950</strain>
    </source>
</reference>
<dbReference type="InterPro" id="IPR018170">
    <property type="entry name" value="Aldo/ket_reductase_CS"/>
</dbReference>
<evidence type="ECO:0000256" key="5">
    <source>
        <dbReference type="PIRSR" id="PIRSR000097-1"/>
    </source>
</evidence>
<dbReference type="InterPro" id="IPR020471">
    <property type="entry name" value="AKR"/>
</dbReference>
<name>A0A419XA10_9BACT</name>
<evidence type="ECO:0000256" key="1">
    <source>
        <dbReference type="ARBA" id="ARBA00007905"/>
    </source>
</evidence>
<dbReference type="SUPFAM" id="SSF51430">
    <property type="entry name" value="NAD(P)-linked oxidoreductase"/>
    <property type="match status" value="1"/>
</dbReference>
<feature type="active site" description="Proton donor" evidence="5">
    <location>
        <position position="78"/>
    </location>
</feature>
<dbReference type="RefSeq" id="WP_120239360.1">
    <property type="nucleotide sequence ID" value="NZ_RAPQ01000008.1"/>
</dbReference>
<gene>
    <name evidence="8" type="ORF">BXY64_1625</name>
</gene>
<dbReference type="OrthoDB" id="9804790at2"/>
<dbReference type="CDD" id="cd19071">
    <property type="entry name" value="AKR_AKR1-5-like"/>
    <property type="match status" value="1"/>
</dbReference>
<dbReference type="InterPro" id="IPR023210">
    <property type="entry name" value="NADP_OxRdtase_dom"/>
</dbReference>
<sequence>MMEKIKLNNGYDIPLIGIGPGSVMRGYSVQIFGKSKIGQLCNKISNRLLYIYKAKKYIKSVVSAINTGYRLIDYSAAYGSEKLIAKAIQKSGVEREDLFVTSRITNHQQLNKDVRTSFFESLKKLELDYIDFYMFHWPVTGYYEDTWLEMVELYKEGYIRALGVANCHQHHIDNLIKKSEILPTINQVEVHPLFTQKPLIEYCSKKGIIVEGYTAIARFDDRLIRLPALKQIAQKYNKSIVQIVIRWHLQNKVVPIIRSSNKRRQLENISVFDFQLTKEEMLKIDSININSRLRYDPDNCDFSVL</sequence>
<keyword evidence="3" id="KW-0560">Oxidoreductase</keyword>
<comment type="similarity">
    <text evidence="1">Belongs to the aldo/keto reductase family.</text>
</comment>
<dbReference type="PANTHER" id="PTHR43827:SF3">
    <property type="entry name" value="NADP-DEPENDENT OXIDOREDUCTASE DOMAIN-CONTAINING PROTEIN"/>
    <property type="match status" value="1"/>
</dbReference>
<dbReference type="PANTHER" id="PTHR43827">
    <property type="entry name" value="2,5-DIKETO-D-GLUCONIC ACID REDUCTASE"/>
    <property type="match status" value="1"/>
</dbReference>
<dbReference type="EMBL" id="RAPQ01000008">
    <property type="protein sequence ID" value="RKE04598.1"/>
    <property type="molecule type" value="Genomic_DNA"/>
</dbReference>
<dbReference type="Gene3D" id="3.20.20.100">
    <property type="entry name" value="NADP-dependent oxidoreductase domain"/>
    <property type="match status" value="1"/>
</dbReference>
<accession>A0A419XA10</accession>
<evidence type="ECO:0000256" key="6">
    <source>
        <dbReference type="PIRSR" id="PIRSR000097-2"/>
    </source>
</evidence>
<dbReference type="PRINTS" id="PR00069">
    <property type="entry name" value="ALDKETRDTASE"/>
</dbReference>
<dbReference type="FunFam" id="3.20.20.100:FF:000002">
    <property type="entry name" value="2,5-diketo-D-gluconic acid reductase A"/>
    <property type="match status" value="1"/>
</dbReference>
<evidence type="ECO:0000313" key="9">
    <source>
        <dbReference type="Proteomes" id="UP000284531"/>
    </source>
</evidence>
<comment type="caution">
    <text evidence="8">The sequence shown here is derived from an EMBL/GenBank/DDBJ whole genome shotgun (WGS) entry which is preliminary data.</text>
</comment>
<dbReference type="PROSITE" id="PS00063">
    <property type="entry name" value="ALDOKETO_REDUCTASE_3"/>
    <property type="match status" value="1"/>
</dbReference>
<dbReference type="Pfam" id="PF00248">
    <property type="entry name" value="Aldo_ket_red"/>
    <property type="match status" value="1"/>
</dbReference>
<feature type="domain" description="NADP-dependent oxidoreductase" evidence="7">
    <location>
        <begin position="57"/>
        <end position="288"/>
    </location>
</feature>
<organism evidence="8 9">
    <name type="scientific">Marinifilum flexuosum</name>
    <dbReference type="NCBI Taxonomy" id="1117708"/>
    <lineage>
        <taxon>Bacteria</taxon>
        <taxon>Pseudomonadati</taxon>
        <taxon>Bacteroidota</taxon>
        <taxon>Bacteroidia</taxon>
        <taxon>Marinilabiliales</taxon>
        <taxon>Marinifilaceae</taxon>
    </lineage>
</organism>
<feature type="binding site" evidence="6">
    <location>
        <position position="136"/>
    </location>
    <ligand>
        <name>substrate</name>
    </ligand>
</feature>
<comment type="catalytic activity">
    <reaction evidence="4">
        <text>hydroxyacetone + NADP(+) = methylglyoxal + NADPH + H(+)</text>
        <dbReference type="Rhea" id="RHEA:27986"/>
        <dbReference type="ChEBI" id="CHEBI:15378"/>
        <dbReference type="ChEBI" id="CHEBI:17158"/>
        <dbReference type="ChEBI" id="CHEBI:27957"/>
        <dbReference type="ChEBI" id="CHEBI:57783"/>
        <dbReference type="ChEBI" id="CHEBI:58349"/>
    </reaction>
</comment>
<dbReference type="GO" id="GO:0016616">
    <property type="term" value="F:oxidoreductase activity, acting on the CH-OH group of donors, NAD or NADP as acceptor"/>
    <property type="evidence" value="ECO:0007669"/>
    <property type="project" value="UniProtKB-ARBA"/>
</dbReference>
<protein>
    <submittedName>
        <fullName evidence="8">Diketogulonate reductase-like aldo/keto reductase</fullName>
    </submittedName>
</protein>
<keyword evidence="2" id="KW-0521">NADP</keyword>
<evidence type="ECO:0000256" key="3">
    <source>
        <dbReference type="ARBA" id="ARBA00023002"/>
    </source>
</evidence>
<evidence type="ECO:0000256" key="4">
    <source>
        <dbReference type="ARBA" id="ARBA00049445"/>
    </source>
</evidence>
<dbReference type="InterPro" id="IPR036812">
    <property type="entry name" value="NAD(P)_OxRdtase_dom_sf"/>
</dbReference>
<dbReference type="PIRSF" id="PIRSF000097">
    <property type="entry name" value="AKR"/>
    <property type="match status" value="1"/>
</dbReference>
<evidence type="ECO:0000313" key="8">
    <source>
        <dbReference type="EMBL" id="RKE04598.1"/>
    </source>
</evidence>
<proteinExistence type="inferred from homology"/>